<gene>
    <name evidence="6" type="ORF">JGI24_00716</name>
</gene>
<keyword evidence="3 5" id="KW-1133">Transmembrane helix</keyword>
<evidence type="ECO:0000256" key="3">
    <source>
        <dbReference type="ARBA" id="ARBA00022989"/>
    </source>
</evidence>
<feature type="transmembrane region" description="Helical" evidence="5">
    <location>
        <begin position="24"/>
        <end position="42"/>
    </location>
</feature>
<proteinExistence type="predicted"/>
<organism evidence="6 7">
    <name type="scientific">Kryptobacter tengchongensis</name>
    <dbReference type="NCBI Taxonomy" id="1643429"/>
    <lineage>
        <taxon>Bacteria</taxon>
        <taxon>Pseudomonadati</taxon>
        <taxon>Candidatus Kryptoniota</taxon>
        <taxon>Candidatus Kryptobacter</taxon>
    </lineage>
</organism>
<accession>A0A656D6V7</accession>
<keyword evidence="2 5" id="KW-0812">Transmembrane</keyword>
<dbReference type="InterPro" id="IPR003825">
    <property type="entry name" value="Colicin-V_CvpA"/>
</dbReference>
<protein>
    <submittedName>
        <fullName evidence="6">Membrane protein required for colicin V production</fullName>
    </submittedName>
</protein>
<evidence type="ECO:0000313" key="7">
    <source>
        <dbReference type="Proteomes" id="UP000243065"/>
    </source>
</evidence>
<dbReference type="EMBL" id="CZVU01000024">
    <property type="protein sequence ID" value="CUT00063.1"/>
    <property type="molecule type" value="Genomic_DNA"/>
</dbReference>
<evidence type="ECO:0000313" key="6">
    <source>
        <dbReference type="EMBL" id="CUT00063.1"/>
    </source>
</evidence>
<dbReference type="Proteomes" id="UP000243065">
    <property type="component" value="Unassembled WGS sequence"/>
</dbReference>
<evidence type="ECO:0000256" key="4">
    <source>
        <dbReference type="ARBA" id="ARBA00023136"/>
    </source>
</evidence>
<dbReference type="OrthoDB" id="9799585at2"/>
<evidence type="ECO:0000256" key="1">
    <source>
        <dbReference type="ARBA" id="ARBA00004141"/>
    </source>
</evidence>
<dbReference type="PANTHER" id="PTHR37306">
    <property type="entry name" value="COLICIN V PRODUCTION PROTEIN"/>
    <property type="match status" value="1"/>
</dbReference>
<comment type="subcellular location">
    <subcellularLocation>
        <location evidence="1">Membrane</location>
        <topology evidence="1">Multi-pass membrane protein</topology>
    </subcellularLocation>
</comment>
<dbReference type="Pfam" id="PF02674">
    <property type="entry name" value="Colicin_V"/>
    <property type="match status" value="1"/>
</dbReference>
<sequence>MNWLDYIILCLLAIFVYRGFKKGFITRILALAGAVLGIWLGVKHNLKVAQFLNDIGVSADISPYLAMFLIFLASILTATLLARFLKNVSIFIELTDNILGAILGLLEGLLILGILLIFLASINFPSEQVRNTSKFYKPVTKATIGVYDFIEKNFGSKIRFKEQIQKTIEKIKGE</sequence>
<feature type="transmembrane region" description="Helical" evidence="5">
    <location>
        <begin position="97"/>
        <end position="122"/>
    </location>
</feature>
<name>A0A656D6V7_KRYT1</name>
<dbReference type="AlphaFoldDB" id="A0A656D6V7"/>
<keyword evidence="7" id="KW-1185">Reference proteome</keyword>
<dbReference type="RefSeq" id="WP_072150166.1">
    <property type="nucleotide sequence ID" value="NZ_CZVU01000024.1"/>
</dbReference>
<dbReference type="PANTHER" id="PTHR37306:SF1">
    <property type="entry name" value="COLICIN V PRODUCTION PROTEIN"/>
    <property type="match status" value="1"/>
</dbReference>
<feature type="transmembrane region" description="Helical" evidence="5">
    <location>
        <begin position="62"/>
        <end position="85"/>
    </location>
</feature>
<evidence type="ECO:0000256" key="5">
    <source>
        <dbReference type="SAM" id="Phobius"/>
    </source>
</evidence>
<dbReference type="GO" id="GO:0016020">
    <property type="term" value="C:membrane"/>
    <property type="evidence" value="ECO:0007669"/>
    <property type="project" value="UniProtKB-SubCell"/>
</dbReference>
<evidence type="ECO:0000256" key="2">
    <source>
        <dbReference type="ARBA" id="ARBA00022692"/>
    </source>
</evidence>
<keyword evidence="4 5" id="KW-0472">Membrane</keyword>
<reference evidence="6 7" key="1">
    <citation type="submission" date="2015-11" db="EMBL/GenBank/DDBJ databases">
        <authorList>
            <person name="Varghese N."/>
        </authorList>
    </citation>
    <scope>NUCLEOTIDE SEQUENCE [LARGE SCALE GENOMIC DNA]</scope>
    <source>
        <strain evidence="6 7">JGI-24</strain>
    </source>
</reference>
<dbReference type="GO" id="GO:0009403">
    <property type="term" value="P:toxin biosynthetic process"/>
    <property type="evidence" value="ECO:0007669"/>
    <property type="project" value="InterPro"/>
</dbReference>